<comment type="cofactor">
    <cofactor evidence="7">
        <name>Fe(2+)</name>
        <dbReference type="ChEBI" id="CHEBI:29033"/>
    </cofactor>
    <text evidence="7">Binds 1 Fe(2+) ion per subunit.</text>
</comment>
<feature type="binding site" evidence="7">
    <location>
        <position position="270"/>
    </location>
    <ligand>
        <name>substrate</name>
    </ligand>
</feature>
<dbReference type="GO" id="GO:0061711">
    <property type="term" value="F:tRNA N(6)-L-threonylcarbamoyladenine synthase activity"/>
    <property type="evidence" value="ECO:0007669"/>
    <property type="project" value="UniProtKB-EC"/>
</dbReference>
<comment type="catalytic activity">
    <reaction evidence="6 7">
        <text>L-threonylcarbamoyladenylate + adenosine(37) in tRNA = N(6)-L-threonylcarbamoyladenosine(37) in tRNA + AMP + H(+)</text>
        <dbReference type="Rhea" id="RHEA:37059"/>
        <dbReference type="Rhea" id="RHEA-COMP:10162"/>
        <dbReference type="Rhea" id="RHEA-COMP:10163"/>
        <dbReference type="ChEBI" id="CHEBI:15378"/>
        <dbReference type="ChEBI" id="CHEBI:73682"/>
        <dbReference type="ChEBI" id="CHEBI:74411"/>
        <dbReference type="ChEBI" id="CHEBI:74418"/>
        <dbReference type="ChEBI" id="CHEBI:456215"/>
        <dbReference type="EC" id="2.3.1.234"/>
    </reaction>
</comment>
<feature type="binding site" evidence="7">
    <location>
        <position position="163"/>
    </location>
    <ligand>
        <name>substrate</name>
    </ligand>
</feature>
<evidence type="ECO:0000256" key="1">
    <source>
        <dbReference type="ARBA" id="ARBA00022679"/>
    </source>
</evidence>
<dbReference type="KEGG" id="mhyv:MHSN_00375"/>
<dbReference type="Proteomes" id="UP000264882">
    <property type="component" value="Chromosome"/>
</dbReference>
<feature type="binding site" evidence="7">
    <location>
        <position position="108"/>
    </location>
    <ligand>
        <name>Fe cation</name>
        <dbReference type="ChEBI" id="CHEBI:24875"/>
    </ligand>
</feature>
<dbReference type="GO" id="GO:0002949">
    <property type="term" value="P:tRNA threonylcarbamoyladenosine modification"/>
    <property type="evidence" value="ECO:0007669"/>
    <property type="project" value="UniProtKB-UniRule"/>
</dbReference>
<feature type="binding site" evidence="7">
    <location>
        <position position="294"/>
    </location>
    <ligand>
        <name>Fe cation</name>
        <dbReference type="ChEBI" id="CHEBI:24875"/>
    </ligand>
</feature>
<feature type="binding site" evidence="7">
    <location>
        <position position="180"/>
    </location>
    <ligand>
        <name>substrate</name>
    </ligand>
</feature>
<dbReference type="InterPro" id="IPR017861">
    <property type="entry name" value="KAE1/TsaD"/>
</dbReference>
<dbReference type="GO" id="GO:0005506">
    <property type="term" value="F:iron ion binding"/>
    <property type="evidence" value="ECO:0007669"/>
    <property type="project" value="UniProtKB-UniRule"/>
</dbReference>
<dbReference type="GO" id="GO:0016301">
    <property type="term" value="F:kinase activity"/>
    <property type="evidence" value="ECO:0007669"/>
    <property type="project" value="UniProtKB-KW"/>
</dbReference>
<dbReference type="InterPro" id="IPR000905">
    <property type="entry name" value="Gcp-like_dom"/>
</dbReference>
<reference evidence="9 10" key="1">
    <citation type="submission" date="2014-06" db="EMBL/GenBank/DDBJ databases">
        <title>The Whole Genome Sequence of Mycoplasma hyosynoviae strain ATCC 27095.</title>
        <authorList>
            <person name="Calcutt M.J."/>
            <person name="Foecking M.F."/>
        </authorList>
    </citation>
    <scope>NUCLEOTIDE SEQUENCE [LARGE SCALE GENOMIC DNA]</scope>
    <source>
        <strain evidence="9 10">M60</strain>
    </source>
</reference>
<evidence type="ECO:0000256" key="5">
    <source>
        <dbReference type="ARBA" id="ARBA00023315"/>
    </source>
</evidence>
<evidence type="ECO:0000256" key="3">
    <source>
        <dbReference type="ARBA" id="ARBA00022723"/>
    </source>
</evidence>
<dbReference type="PANTHER" id="PTHR11735:SF6">
    <property type="entry name" value="TRNA N6-ADENOSINE THREONYLCARBAMOYLTRANSFERASE, MITOCHONDRIAL"/>
    <property type="match status" value="1"/>
</dbReference>
<keyword evidence="2 7" id="KW-0819">tRNA processing</keyword>
<evidence type="ECO:0000256" key="4">
    <source>
        <dbReference type="ARBA" id="ARBA00023004"/>
    </source>
</evidence>
<feature type="domain" description="Gcp-like" evidence="8">
    <location>
        <begin position="27"/>
        <end position="300"/>
    </location>
</feature>
<organism evidence="9 10">
    <name type="scientific">Metamycoplasma hyosynoviae</name>
    <dbReference type="NCBI Taxonomy" id="29559"/>
    <lineage>
        <taxon>Bacteria</taxon>
        <taxon>Bacillati</taxon>
        <taxon>Mycoplasmatota</taxon>
        <taxon>Mycoplasmoidales</taxon>
        <taxon>Metamycoplasmataceae</taxon>
        <taxon>Metamycoplasma</taxon>
    </lineage>
</organism>
<keyword evidence="5 7" id="KW-0012">Acyltransferase</keyword>
<feature type="binding site" evidence="7">
    <location>
        <begin position="130"/>
        <end position="134"/>
    </location>
    <ligand>
        <name>substrate</name>
    </ligand>
</feature>
<sequence>MIIFAIESSHDDTSFALMENNKPIWMKTISQIEVHKKYGGTVPEIASRLHTLNIGKLIEELKTQINLFRIDVVAYTKGPGLIGSLHVGYVIANSLALYLNKPILPLNHLDGHFMSAFVGKDAIFPSLALIVSGGHSQMVYYKSVDDAKIVGETQDDAVGEAYDKVARKLGLGFPGGNLIDKIWITNNKKYTNTMTIPKTEGELDFSFSGIKTQITNEVNSCEMVKKAIDKKQLATEFQNTIIKYLKNKMELAIAKYKPKSIVLCGGVSANKGIRKMFEQLHENAFIPDMEYTTDNAMMIARLAYEKIKK</sequence>
<name>A0A4P1QFZ6_9BACT</name>
<keyword evidence="10" id="KW-1185">Reference proteome</keyword>
<keyword evidence="1 7" id="KW-0808">Transferase</keyword>
<dbReference type="Pfam" id="PF00814">
    <property type="entry name" value="TsaD"/>
    <property type="match status" value="1"/>
</dbReference>
<comment type="function">
    <text evidence="7">Required for the formation of a threonylcarbamoyl group on adenosine at position 37 (t(6)A37) in tRNAs that read codons beginning with adenine. Is involved in the transfer of the threonylcarbamoyl moiety of threonylcarbamoyl-AMP (TC-AMP) to the N6 group of A37, together with TsaE and TsaB. TsaD likely plays a direct catalytic role in this reaction.</text>
</comment>
<gene>
    <name evidence="7" type="primary">tsaD</name>
    <name evidence="9" type="ORF">MHSN_00375</name>
</gene>
<evidence type="ECO:0000313" key="9">
    <source>
        <dbReference type="EMBL" id="ASI53678.1"/>
    </source>
</evidence>
<dbReference type="SUPFAM" id="SSF53067">
    <property type="entry name" value="Actin-like ATPase domain"/>
    <property type="match status" value="1"/>
</dbReference>
<proteinExistence type="inferred from homology"/>
<accession>A0A4P1QFZ6</accession>
<evidence type="ECO:0000256" key="2">
    <source>
        <dbReference type="ARBA" id="ARBA00022694"/>
    </source>
</evidence>
<dbReference type="AlphaFoldDB" id="A0A4P1QFZ6"/>
<feature type="binding site" evidence="7">
    <location>
        <position position="112"/>
    </location>
    <ligand>
        <name>Fe cation</name>
        <dbReference type="ChEBI" id="CHEBI:24875"/>
    </ligand>
</feature>
<evidence type="ECO:0000313" key="10">
    <source>
        <dbReference type="Proteomes" id="UP000264882"/>
    </source>
</evidence>
<comment type="similarity">
    <text evidence="7">Belongs to the KAE1 / TsaD family.</text>
</comment>
<dbReference type="InterPro" id="IPR043129">
    <property type="entry name" value="ATPase_NBD"/>
</dbReference>
<dbReference type="Gene3D" id="3.30.420.40">
    <property type="match status" value="2"/>
</dbReference>
<dbReference type="HAMAP" id="MF_01445">
    <property type="entry name" value="TsaD"/>
    <property type="match status" value="1"/>
</dbReference>
<keyword evidence="7" id="KW-0963">Cytoplasm</keyword>
<dbReference type="PANTHER" id="PTHR11735">
    <property type="entry name" value="TRNA N6-ADENOSINE THREONYLCARBAMOYLTRANSFERASE"/>
    <property type="match status" value="1"/>
</dbReference>
<feature type="binding site" evidence="7">
    <location>
        <position position="176"/>
    </location>
    <ligand>
        <name>substrate</name>
    </ligand>
</feature>
<dbReference type="NCBIfam" id="TIGR03723">
    <property type="entry name" value="T6A_TsaD_YgjD"/>
    <property type="match status" value="1"/>
</dbReference>
<dbReference type="PRINTS" id="PR00789">
    <property type="entry name" value="OSIALOPTASE"/>
</dbReference>
<keyword evidence="3 7" id="KW-0479">Metal-binding</keyword>
<protein>
    <recommendedName>
        <fullName evidence="7">tRNA N6-adenosine threonylcarbamoyltransferase</fullName>
        <ecNumber evidence="7">2.3.1.234</ecNumber>
    </recommendedName>
    <alternativeName>
        <fullName evidence="7">N6-L-threonylcarbamoyladenine synthase</fullName>
        <shortName evidence="7">t(6)A synthase</shortName>
    </alternativeName>
    <alternativeName>
        <fullName evidence="7">t(6)A37 threonylcarbamoyladenosine biosynthesis protein TsaD</fullName>
    </alternativeName>
    <alternativeName>
        <fullName evidence="7">tRNA threonylcarbamoyladenosine biosynthesis protein TsaD</fullName>
    </alternativeName>
</protein>
<dbReference type="RefSeq" id="WP_119863661.1">
    <property type="nucleotide sequence ID" value="NZ_CP008748.1"/>
</dbReference>
<evidence type="ECO:0000256" key="7">
    <source>
        <dbReference type="HAMAP-Rule" id="MF_01445"/>
    </source>
</evidence>
<dbReference type="GO" id="GO:0005737">
    <property type="term" value="C:cytoplasm"/>
    <property type="evidence" value="ECO:0007669"/>
    <property type="project" value="UniProtKB-SubCell"/>
</dbReference>
<keyword evidence="9" id="KW-0418">Kinase</keyword>
<keyword evidence="4 7" id="KW-0408">Iron</keyword>
<dbReference type="NCBIfam" id="TIGR00329">
    <property type="entry name" value="gcp_kae1"/>
    <property type="match status" value="1"/>
</dbReference>
<dbReference type="InterPro" id="IPR022450">
    <property type="entry name" value="TsaD"/>
</dbReference>
<evidence type="ECO:0000256" key="6">
    <source>
        <dbReference type="ARBA" id="ARBA00048117"/>
    </source>
</evidence>
<evidence type="ECO:0000259" key="8">
    <source>
        <dbReference type="Pfam" id="PF00814"/>
    </source>
</evidence>
<dbReference type="EMBL" id="CP008748">
    <property type="protein sequence ID" value="ASI53678.1"/>
    <property type="molecule type" value="Genomic_DNA"/>
</dbReference>
<dbReference type="EC" id="2.3.1.234" evidence="7"/>
<comment type="subcellular location">
    <subcellularLocation>
        <location evidence="7">Cytoplasm</location>
    </subcellularLocation>
</comment>